<dbReference type="RefSeq" id="WP_173493340.1">
    <property type="nucleotide sequence ID" value="NZ_CP054056.1"/>
</dbReference>
<reference evidence="1 2" key="1">
    <citation type="submission" date="2020-05" db="EMBL/GenBank/DDBJ databases">
        <title>Aquirufa sp. strain 15G-AUS-rot a new Aquirufa species.</title>
        <authorList>
            <person name="Pitt A."/>
            <person name="Hahn M.W."/>
        </authorList>
    </citation>
    <scope>NUCLEOTIDE SEQUENCE [LARGE SCALE GENOMIC DNA]</scope>
    <source>
        <strain evidence="1 2">15G-AUS-rot</strain>
    </source>
</reference>
<dbReference type="SUPFAM" id="SSF53328">
    <property type="entry name" value="Formyltransferase"/>
    <property type="match status" value="1"/>
</dbReference>
<dbReference type="InterPro" id="IPR036477">
    <property type="entry name" value="Formyl_transf_N_sf"/>
</dbReference>
<protein>
    <submittedName>
        <fullName evidence="1">Uncharacterized protein</fullName>
    </submittedName>
</protein>
<dbReference type="Proteomes" id="UP000501003">
    <property type="component" value="Chromosome"/>
</dbReference>
<accession>A0A7D4Q4G9</accession>
<evidence type="ECO:0000313" key="1">
    <source>
        <dbReference type="EMBL" id="QKJ25043.1"/>
    </source>
</evidence>
<dbReference type="GO" id="GO:0004479">
    <property type="term" value="F:methionyl-tRNA formyltransferase activity"/>
    <property type="evidence" value="ECO:0007669"/>
    <property type="project" value="TreeGrafter"/>
</dbReference>
<gene>
    <name evidence="1" type="ORF">HRU87_02250</name>
</gene>
<evidence type="ECO:0000313" key="2">
    <source>
        <dbReference type="Proteomes" id="UP000501003"/>
    </source>
</evidence>
<name>A0A7D4Q4G9_9MICO</name>
<sequence>MTPARVTFLVGLDNPDYLEIVARISQLFPALSLEIAQEFDSLTGGDVLIALSFPKKVPSRVTSKFRLAAVIHASPLPVGRGWSPANWMLENMETDFTLTLLKMADEIDSGDIIDTQRFQVPLSGIYCDFRVALIENQVKLLERLLTGSLPISSSAPQIGSPTYYNRRTPRNSELDPGVSISEQWGKIRAADSQRYPNYFYLYGRKFKVTIEGME</sequence>
<dbReference type="PANTHER" id="PTHR11138">
    <property type="entry name" value="METHIONYL-TRNA FORMYLTRANSFERASE"/>
    <property type="match status" value="1"/>
</dbReference>
<dbReference type="KEGG" id="aqg:HRU87_02250"/>
<keyword evidence="2" id="KW-1185">Reference proteome</keyword>
<dbReference type="AlphaFoldDB" id="A0A7D4Q4G9"/>
<organism evidence="1 2">
    <name type="scientific">Aquiluna borgnonia</name>
    <dbReference type="NCBI Taxonomy" id="2499157"/>
    <lineage>
        <taxon>Bacteria</taxon>
        <taxon>Bacillati</taxon>
        <taxon>Actinomycetota</taxon>
        <taxon>Actinomycetes</taxon>
        <taxon>Micrococcales</taxon>
        <taxon>Microbacteriaceae</taxon>
        <taxon>Luna cluster</taxon>
        <taxon>Luna-1 subcluster</taxon>
        <taxon>Aquiluna</taxon>
    </lineage>
</organism>
<dbReference type="Gene3D" id="3.40.50.12230">
    <property type="match status" value="1"/>
</dbReference>
<proteinExistence type="predicted"/>
<dbReference type="EMBL" id="CP054056">
    <property type="protein sequence ID" value="QKJ25043.1"/>
    <property type="molecule type" value="Genomic_DNA"/>
</dbReference>
<dbReference type="PANTHER" id="PTHR11138:SF5">
    <property type="entry name" value="METHIONYL-TRNA FORMYLTRANSFERASE, MITOCHONDRIAL"/>
    <property type="match status" value="1"/>
</dbReference>